<protein>
    <recommendedName>
        <fullName evidence="13">Leucine-rich repeat-containing N-terminal plant-type domain-containing protein</fullName>
    </recommendedName>
</protein>
<evidence type="ECO:0000256" key="9">
    <source>
        <dbReference type="ARBA" id="ARBA00023136"/>
    </source>
</evidence>
<keyword evidence="9" id="KW-0472">Membrane</keyword>
<dbReference type="Pfam" id="PF08263">
    <property type="entry name" value="LRRNT_2"/>
    <property type="match status" value="1"/>
</dbReference>
<dbReference type="InterPro" id="IPR013210">
    <property type="entry name" value="LRR_N_plant-typ"/>
</dbReference>
<dbReference type="EMBL" id="JAMZMK010004265">
    <property type="protein sequence ID" value="KAI7754157.1"/>
    <property type="molecule type" value="Genomic_DNA"/>
</dbReference>
<reference evidence="14" key="1">
    <citation type="submission" date="2022-06" db="EMBL/GenBank/DDBJ databases">
        <title>Uncovering the hologenomic basis of an extraordinary plant invasion.</title>
        <authorList>
            <person name="Bieker V.C."/>
            <person name="Martin M.D."/>
            <person name="Gilbert T."/>
            <person name="Hodgins K."/>
            <person name="Battlay P."/>
            <person name="Petersen B."/>
            <person name="Wilson J."/>
        </authorList>
    </citation>
    <scope>NUCLEOTIDE SEQUENCE</scope>
    <source>
        <strain evidence="14">AA19_3_7</strain>
        <tissue evidence="14">Leaf</tissue>
    </source>
</reference>
<dbReference type="InterPro" id="IPR001611">
    <property type="entry name" value="Leu-rich_rpt"/>
</dbReference>
<dbReference type="SMART" id="SM00369">
    <property type="entry name" value="LRR_TYP"/>
    <property type="match status" value="5"/>
</dbReference>
<evidence type="ECO:0000256" key="2">
    <source>
        <dbReference type="ARBA" id="ARBA00009592"/>
    </source>
</evidence>
<evidence type="ECO:0000313" key="15">
    <source>
        <dbReference type="Proteomes" id="UP001206925"/>
    </source>
</evidence>
<dbReference type="Pfam" id="PF13855">
    <property type="entry name" value="LRR_8"/>
    <property type="match status" value="1"/>
</dbReference>
<dbReference type="GO" id="GO:0005886">
    <property type="term" value="C:plasma membrane"/>
    <property type="evidence" value="ECO:0007669"/>
    <property type="project" value="UniProtKB-SubCell"/>
</dbReference>
<comment type="subcellular location">
    <subcellularLocation>
        <location evidence="1">Cell membrane</location>
        <topology evidence="1">Single-pass type I membrane protein</topology>
    </subcellularLocation>
</comment>
<dbReference type="SUPFAM" id="SSF52047">
    <property type="entry name" value="RNI-like"/>
    <property type="match status" value="1"/>
</dbReference>
<keyword evidence="7" id="KW-0677">Repeat</keyword>
<dbReference type="Gene3D" id="3.80.10.10">
    <property type="entry name" value="Ribonuclease Inhibitor"/>
    <property type="match status" value="2"/>
</dbReference>
<evidence type="ECO:0000256" key="5">
    <source>
        <dbReference type="ARBA" id="ARBA00022692"/>
    </source>
</evidence>
<keyword evidence="8" id="KW-1133">Transmembrane helix</keyword>
<feature type="domain" description="Leucine-rich repeat-containing N-terminal plant-type" evidence="13">
    <location>
        <begin position="32"/>
        <end position="80"/>
    </location>
</feature>
<evidence type="ECO:0000259" key="13">
    <source>
        <dbReference type="Pfam" id="PF08263"/>
    </source>
</evidence>
<dbReference type="PROSITE" id="PS51450">
    <property type="entry name" value="LRR"/>
    <property type="match status" value="1"/>
</dbReference>
<feature type="chain" id="PRO_5042265549" description="Leucine-rich repeat-containing N-terminal plant-type domain-containing protein" evidence="12">
    <location>
        <begin position="29"/>
        <end position="364"/>
    </location>
</feature>
<dbReference type="InterPro" id="IPR032675">
    <property type="entry name" value="LRR_dom_sf"/>
</dbReference>
<dbReference type="Pfam" id="PF00560">
    <property type="entry name" value="LRR_1"/>
    <property type="match status" value="3"/>
</dbReference>
<evidence type="ECO:0000256" key="4">
    <source>
        <dbReference type="ARBA" id="ARBA00022614"/>
    </source>
</evidence>
<dbReference type="PANTHER" id="PTHR48063">
    <property type="entry name" value="LRR RECEPTOR-LIKE KINASE"/>
    <property type="match status" value="1"/>
</dbReference>
<gene>
    <name evidence="14" type="ORF">M8C21_005103</name>
</gene>
<feature type="non-terminal residue" evidence="14">
    <location>
        <position position="364"/>
    </location>
</feature>
<keyword evidence="5" id="KW-0812">Transmembrane</keyword>
<dbReference type="GO" id="GO:0051707">
    <property type="term" value="P:response to other organism"/>
    <property type="evidence" value="ECO:0007669"/>
    <property type="project" value="UniProtKB-ARBA"/>
</dbReference>
<name>A0AAD5D6C4_AMBAR</name>
<dbReference type="FunFam" id="3.80.10.10:FF:000413">
    <property type="entry name" value="Inactive leucine-rich repeat receptor-like protein kinase"/>
    <property type="match status" value="1"/>
</dbReference>
<dbReference type="GO" id="GO:0006952">
    <property type="term" value="P:defense response"/>
    <property type="evidence" value="ECO:0007669"/>
    <property type="project" value="UniProtKB-ARBA"/>
</dbReference>
<dbReference type="AlphaFoldDB" id="A0AAD5D6C4"/>
<evidence type="ECO:0000256" key="7">
    <source>
        <dbReference type="ARBA" id="ARBA00022737"/>
    </source>
</evidence>
<comment type="similarity">
    <text evidence="2">Belongs to the RLP family.</text>
</comment>
<dbReference type="Proteomes" id="UP001206925">
    <property type="component" value="Unassembled WGS sequence"/>
</dbReference>
<feature type="signal peptide" evidence="12">
    <location>
        <begin position="1"/>
        <end position="28"/>
    </location>
</feature>
<evidence type="ECO:0000256" key="8">
    <source>
        <dbReference type="ARBA" id="ARBA00022989"/>
    </source>
</evidence>
<sequence length="364" mass="41315">MESWSLSKHKLLLLILILLVFMVEQLQGVCIEDERKALLEIKASLHLLSYRFDVSKLLITWVDHEITHGDCCDWERIKCDTATGHITGLSLSNMFLREYDRHSYDDMRWPLNFSPFLRFKELRSLDLSWNFIDHTIVSTGLDRLPSLNKLEILNLSTNHIETNIFPLLGPLTSLKTLDLSYFNGYQYSPTYGTNLTNLKKLDLSSNNLNITPSTEGCKSLMRLERLGSVSLGRALASFPHLKVLDLSENKFVGSIPSTIKSLSSIEALAFGDNMLNGSLPTGLCELKKLRELDLSNNMFDGNLPECFSRLSCLKMFDISSNQFTGILPPSLIMNLKSLEYIDFGLNKNNSLKGVLRMEYLNANM</sequence>
<comment type="caution">
    <text evidence="14">The sequence shown here is derived from an EMBL/GenBank/DDBJ whole genome shotgun (WGS) entry which is preliminary data.</text>
</comment>
<evidence type="ECO:0000256" key="6">
    <source>
        <dbReference type="ARBA" id="ARBA00022729"/>
    </source>
</evidence>
<dbReference type="InterPro" id="IPR003591">
    <property type="entry name" value="Leu-rich_rpt_typical-subtyp"/>
</dbReference>
<keyword evidence="11" id="KW-0325">Glycoprotein</keyword>
<keyword evidence="3" id="KW-1003">Cell membrane</keyword>
<evidence type="ECO:0000256" key="3">
    <source>
        <dbReference type="ARBA" id="ARBA00022475"/>
    </source>
</evidence>
<dbReference type="PANTHER" id="PTHR48063:SF46">
    <property type="entry name" value="LEUCINE-RICH REPEAT-CONTAINING N-TERMINAL PLANT-TYPE DOMAIN-CONTAINING PROTEIN"/>
    <property type="match status" value="1"/>
</dbReference>
<evidence type="ECO:0000256" key="12">
    <source>
        <dbReference type="SAM" id="SignalP"/>
    </source>
</evidence>
<evidence type="ECO:0000313" key="14">
    <source>
        <dbReference type="EMBL" id="KAI7754157.1"/>
    </source>
</evidence>
<evidence type="ECO:0000256" key="10">
    <source>
        <dbReference type="ARBA" id="ARBA00023170"/>
    </source>
</evidence>
<keyword evidence="10" id="KW-0675">Receptor</keyword>
<evidence type="ECO:0000256" key="11">
    <source>
        <dbReference type="ARBA" id="ARBA00023180"/>
    </source>
</evidence>
<keyword evidence="6 12" id="KW-0732">Signal</keyword>
<dbReference type="InterPro" id="IPR046956">
    <property type="entry name" value="RLP23-like"/>
</dbReference>
<organism evidence="14 15">
    <name type="scientific">Ambrosia artemisiifolia</name>
    <name type="common">Common ragweed</name>
    <dbReference type="NCBI Taxonomy" id="4212"/>
    <lineage>
        <taxon>Eukaryota</taxon>
        <taxon>Viridiplantae</taxon>
        <taxon>Streptophyta</taxon>
        <taxon>Embryophyta</taxon>
        <taxon>Tracheophyta</taxon>
        <taxon>Spermatophyta</taxon>
        <taxon>Magnoliopsida</taxon>
        <taxon>eudicotyledons</taxon>
        <taxon>Gunneridae</taxon>
        <taxon>Pentapetalae</taxon>
        <taxon>asterids</taxon>
        <taxon>campanulids</taxon>
        <taxon>Asterales</taxon>
        <taxon>Asteraceae</taxon>
        <taxon>Asteroideae</taxon>
        <taxon>Heliantheae alliance</taxon>
        <taxon>Heliantheae</taxon>
        <taxon>Ambrosia</taxon>
    </lineage>
</organism>
<keyword evidence="15" id="KW-1185">Reference proteome</keyword>
<accession>A0AAD5D6C4</accession>
<proteinExistence type="inferred from homology"/>
<evidence type="ECO:0000256" key="1">
    <source>
        <dbReference type="ARBA" id="ARBA00004251"/>
    </source>
</evidence>
<keyword evidence="4" id="KW-0433">Leucine-rich repeat</keyword>